<evidence type="ECO:0000313" key="2">
    <source>
        <dbReference type="Proteomes" id="UP001143856"/>
    </source>
</evidence>
<evidence type="ECO:0000313" key="1">
    <source>
        <dbReference type="EMBL" id="KAJ2968171.1"/>
    </source>
</evidence>
<keyword evidence="2" id="KW-1185">Reference proteome</keyword>
<protein>
    <submittedName>
        <fullName evidence="1">Uncharacterized protein</fullName>
    </submittedName>
</protein>
<comment type="caution">
    <text evidence="1">The sequence shown here is derived from an EMBL/GenBank/DDBJ whole genome shotgun (WGS) entry which is preliminary data.</text>
</comment>
<dbReference type="EMBL" id="JAPDGR010004410">
    <property type="protein sequence ID" value="KAJ2968171.1"/>
    <property type="molecule type" value="Genomic_DNA"/>
</dbReference>
<dbReference type="Proteomes" id="UP001143856">
    <property type="component" value="Unassembled WGS sequence"/>
</dbReference>
<proteinExistence type="predicted"/>
<accession>A0ACC1MPI0</accession>
<organism evidence="1 2">
    <name type="scientific">Xylaria curta</name>
    <dbReference type="NCBI Taxonomy" id="42375"/>
    <lineage>
        <taxon>Eukaryota</taxon>
        <taxon>Fungi</taxon>
        <taxon>Dikarya</taxon>
        <taxon>Ascomycota</taxon>
        <taxon>Pezizomycotina</taxon>
        <taxon>Sordariomycetes</taxon>
        <taxon>Xylariomycetidae</taxon>
        <taxon>Xylariales</taxon>
        <taxon>Xylariaceae</taxon>
        <taxon>Xylaria</taxon>
    </lineage>
</organism>
<sequence length="94" mass="10088">MMPPRLSYSSFISEAATSCEVATAGVSAASSPVIKAEELRAGVSRAQIRFKQPGYITELAHPVSQHLVLTNERLCFGLVIGSLVAEARKMRLAL</sequence>
<gene>
    <name evidence="1" type="ORF">NUW58_g10278</name>
</gene>
<name>A0ACC1MPI0_9PEZI</name>
<reference evidence="1" key="1">
    <citation type="submission" date="2022-10" db="EMBL/GenBank/DDBJ databases">
        <title>Genome Sequence of Xylaria curta.</title>
        <authorList>
            <person name="Buettner E."/>
        </authorList>
    </citation>
    <scope>NUCLEOTIDE SEQUENCE</scope>
    <source>
        <strain evidence="1">Babe10</strain>
    </source>
</reference>